<dbReference type="PANTHER" id="PTHR43124:SF3">
    <property type="entry name" value="CHLORAMPHENICOL EFFLUX PUMP RV0191"/>
    <property type="match status" value="1"/>
</dbReference>
<dbReference type="CDD" id="cd17320">
    <property type="entry name" value="MFS_MdfA_MDR_like"/>
    <property type="match status" value="1"/>
</dbReference>
<feature type="transmembrane region" description="Helical" evidence="9">
    <location>
        <begin position="218"/>
        <end position="243"/>
    </location>
</feature>
<evidence type="ECO:0000256" key="8">
    <source>
        <dbReference type="ARBA" id="ARBA00023136"/>
    </source>
</evidence>
<feature type="transmembrane region" description="Helical" evidence="9">
    <location>
        <begin position="106"/>
        <end position="127"/>
    </location>
</feature>
<comment type="similarity">
    <text evidence="2">Belongs to the major facilitator superfamily. Bcr/CmlA family.</text>
</comment>
<feature type="transmembrane region" description="Helical" evidence="9">
    <location>
        <begin position="139"/>
        <end position="164"/>
    </location>
</feature>
<feature type="transmembrane region" description="Helical" evidence="9">
    <location>
        <begin position="378"/>
        <end position="397"/>
    </location>
</feature>
<sequence length="420" mass="42427">MDTAVTEVTGPPRHLVAILLCVIPLSQIPLDVYTPALPQMVTDLASTPAALQGTVTVYMLGLAIGFIPVGVMADAWGRKRVLLTSLAAVVVTSGLCALAPNVGFLLATRFVQGLAACACMVLSYAIAADCFRGTKLTSVSGILGAAWGLAPVIAPAVGGVLVQFMSWRMVFALVAVLAALVAALVATALPETLKPADRTPIAVRATSGAVAQTVRNPVFGCFVLVFGLLASAQLAFGVAGPFLYQEGLGFAPAAYGAIALAVGAANLLGELACGYFAVRISTRKLAFSALALFGAGTAVLVVSGLTIGIDAWALTIGAALALAGCGVLCPQMYGLALGLFTKNLGLVGGIASAGCYLIVSVALAAVGALPENDQSTLGWLYVVCGVAALALLLWATASRRAANSPVSNTDSSPSNGEQFT</sequence>
<dbReference type="SUPFAM" id="SSF103473">
    <property type="entry name" value="MFS general substrate transporter"/>
    <property type="match status" value="1"/>
</dbReference>
<evidence type="ECO:0000256" key="7">
    <source>
        <dbReference type="ARBA" id="ARBA00022989"/>
    </source>
</evidence>
<organism evidence="11 12">
    <name type="scientific">Mycolicibacterium hodleri</name>
    <dbReference type="NCBI Taxonomy" id="49897"/>
    <lineage>
        <taxon>Bacteria</taxon>
        <taxon>Bacillati</taxon>
        <taxon>Actinomycetota</taxon>
        <taxon>Actinomycetes</taxon>
        <taxon>Mycobacteriales</taxon>
        <taxon>Mycobacteriaceae</taxon>
        <taxon>Mycolicibacterium</taxon>
    </lineage>
</organism>
<comment type="similarity">
    <text evidence="3">Belongs to the major facilitator superfamily. TCR/Tet family.</text>
</comment>
<evidence type="ECO:0000256" key="4">
    <source>
        <dbReference type="ARBA" id="ARBA00022448"/>
    </source>
</evidence>
<dbReference type="InterPro" id="IPR036259">
    <property type="entry name" value="MFS_trans_sf"/>
</dbReference>
<feature type="transmembrane region" description="Helical" evidence="9">
    <location>
        <begin position="170"/>
        <end position="189"/>
    </location>
</feature>
<dbReference type="Pfam" id="PF07690">
    <property type="entry name" value="MFS_1"/>
    <property type="match status" value="1"/>
</dbReference>
<dbReference type="InterPro" id="IPR020846">
    <property type="entry name" value="MFS_dom"/>
</dbReference>
<feature type="transmembrane region" description="Helical" evidence="9">
    <location>
        <begin position="311"/>
        <end position="333"/>
    </location>
</feature>
<dbReference type="NCBIfam" id="TIGR00710">
    <property type="entry name" value="efflux_Bcr_CflA"/>
    <property type="match status" value="1"/>
</dbReference>
<evidence type="ECO:0000256" key="9">
    <source>
        <dbReference type="SAM" id="Phobius"/>
    </source>
</evidence>
<dbReference type="InterPro" id="IPR050189">
    <property type="entry name" value="MFS_Efflux_Transporters"/>
</dbReference>
<comment type="caution">
    <text evidence="11">The sequence shown here is derived from an EMBL/GenBank/DDBJ whole genome shotgun (WGS) entry which is preliminary data.</text>
</comment>
<feature type="transmembrane region" description="Helical" evidence="9">
    <location>
        <begin position="12"/>
        <end position="30"/>
    </location>
</feature>
<evidence type="ECO:0000256" key="5">
    <source>
        <dbReference type="ARBA" id="ARBA00022475"/>
    </source>
</evidence>
<proteinExistence type="inferred from homology"/>
<evidence type="ECO:0000256" key="3">
    <source>
        <dbReference type="ARBA" id="ARBA00007520"/>
    </source>
</evidence>
<keyword evidence="6 9" id="KW-0812">Transmembrane</keyword>
<feature type="transmembrane region" description="Helical" evidence="9">
    <location>
        <begin position="81"/>
        <end position="100"/>
    </location>
</feature>
<dbReference type="GO" id="GO:0042910">
    <property type="term" value="F:xenobiotic transmembrane transporter activity"/>
    <property type="evidence" value="ECO:0007669"/>
    <property type="project" value="InterPro"/>
</dbReference>
<comment type="subcellular location">
    <subcellularLocation>
        <location evidence="1">Cell membrane</location>
        <topology evidence="1">Multi-pass membrane protein</topology>
    </subcellularLocation>
</comment>
<keyword evidence="7 9" id="KW-1133">Transmembrane helix</keyword>
<dbReference type="AlphaFoldDB" id="A0A544W5L8"/>
<evidence type="ECO:0000256" key="6">
    <source>
        <dbReference type="ARBA" id="ARBA00022692"/>
    </source>
</evidence>
<name>A0A544W5L8_9MYCO</name>
<dbReference type="InterPro" id="IPR005829">
    <property type="entry name" value="Sugar_transporter_CS"/>
</dbReference>
<evidence type="ECO:0000313" key="12">
    <source>
        <dbReference type="Proteomes" id="UP000315759"/>
    </source>
</evidence>
<dbReference type="PANTHER" id="PTHR43124">
    <property type="entry name" value="PURINE EFFLUX PUMP PBUE"/>
    <property type="match status" value="1"/>
</dbReference>
<feature type="transmembrane region" description="Helical" evidence="9">
    <location>
        <begin position="345"/>
        <end position="366"/>
    </location>
</feature>
<dbReference type="InterPro" id="IPR001958">
    <property type="entry name" value="Tet-R_TetA/multi-R_MdtG-like"/>
</dbReference>
<protein>
    <submittedName>
        <fullName evidence="11">Multidrug effflux MFS transporter</fullName>
    </submittedName>
</protein>
<keyword evidence="12" id="KW-1185">Reference proteome</keyword>
<evidence type="ECO:0000313" key="11">
    <source>
        <dbReference type="EMBL" id="TQR87547.1"/>
    </source>
</evidence>
<reference evidence="11 12" key="1">
    <citation type="submission" date="2018-10" db="EMBL/GenBank/DDBJ databases">
        <title>Draft genome of Mycobacterium hodleri strain B.</title>
        <authorList>
            <person name="Amande T.J."/>
            <person name="Mcgenity T.J."/>
        </authorList>
    </citation>
    <scope>NUCLEOTIDE SEQUENCE [LARGE SCALE GENOMIC DNA]</scope>
    <source>
        <strain evidence="11 12">B</strain>
    </source>
</reference>
<feature type="transmembrane region" description="Helical" evidence="9">
    <location>
        <begin position="255"/>
        <end position="278"/>
    </location>
</feature>
<feature type="transmembrane region" description="Helical" evidence="9">
    <location>
        <begin position="285"/>
        <end position="305"/>
    </location>
</feature>
<evidence type="ECO:0000259" key="10">
    <source>
        <dbReference type="PROSITE" id="PS50850"/>
    </source>
</evidence>
<dbReference type="EMBL" id="VIFX01000006">
    <property type="protein sequence ID" value="TQR87547.1"/>
    <property type="molecule type" value="Genomic_DNA"/>
</dbReference>
<feature type="domain" description="Major facilitator superfamily (MFS) profile" evidence="10">
    <location>
        <begin position="1"/>
        <end position="402"/>
    </location>
</feature>
<dbReference type="PRINTS" id="PR01035">
    <property type="entry name" value="TCRTETA"/>
</dbReference>
<dbReference type="InterPro" id="IPR011701">
    <property type="entry name" value="MFS"/>
</dbReference>
<keyword evidence="8 9" id="KW-0472">Membrane</keyword>
<gene>
    <name evidence="11" type="ORF">D8S82_06755</name>
</gene>
<dbReference type="InterPro" id="IPR004812">
    <property type="entry name" value="Efflux_drug-R_Bcr/CmlA"/>
</dbReference>
<dbReference type="PROSITE" id="PS00216">
    <property type="entry name" value="SUGAR_TRANSPORT_1"/>
    <property type="match status" value="1"/>
</dbReference>
<evidence type="ECO:0000256" key="1">
    <source>
        <dbReference type="ARBA" id="ARBA00004651"/>
    </source>
</evidence>
<dbReference type="GO" id="GO:1990961">
    <property type="term" value="P:xenobiotic detoxification by transmembrane export across the plasma membrane"/>
    <property type="evidence" value="ECO:0007669"/>
    <property type="project" value="InterPro"/>
</dbReference>
<evidence type="ECO:0000256" key="2">
    <source>
        <dbReference type="ARBA" id="ARBA00006236"/>
    </source>
</evidence>
<dbReference type="Gene3D" id="1.20.1720.10">
    <property type="entry name" value="Multidrug resistance protein D"/>
    <property type="match status" value="1"/>
</dbReference>
<feature type="transmembrane region" description="Helical" evidence="9">
    <location>
        <begin position="50"/>
        <end position="69"/>
    </location>
</feature>
<dbReference type="GO" id="GO:0005886">
    <property type="term" value="C:plasma membrane"/>
    <property type="evidence" value="ECO:0007669"/>
    <property type="project" value="UniProtKB-SubCell"/>
</dbReference>
<dbReference type="Proteomes" id="UP000315759">
    <property type="component" value="Unassembled WGS sequence"/>
</dbReference>
<dbReference type="PROSITE" id="PS50850">
    <property type="entry name" value="MFS"/>
    <property type="match status" value="1"/>
</dbReference>
<keyword evidence="5" id="KW-1003">Cell membrane</keyword>
<accession>A0A544W5L8</accession>
<keyword evidence="4" id="KW-0813">Transport</keyword>